<keyword evidence="2" id="KW-1185">Reference proteome</keyword>
<dbReference type="Proteomes" id="UP000054279">
    <property type="component" value="Unassembled WGS sequence"/>
</dbReference>
<accession>A0A0C9VKK0</accession>
<protein>
    <submittedName>
        <fullName evidence="1">Unplaced genomic scaffold SPHSTscaffold_89, whole genome shotgun sequence</fullName>
    </submittedName>
</protein>
<evidence type="ECO:0000313" key="1">
    <source>
        <dbReference type="EMBL" id="KIJ37986.1"/>
    </source>
</evidence>
<proteinExistence type="predicted"/>
<sequence length="211" mass="23094">MPLQTHFDINYNIRTLRSARLNQGSTIFDNLSPEVGKETWGVCDDCGLQVCFNEKFKTCYRANDYTGYPKLGVTQAARSAPDVNKARARALARAEMRHTQRLVPQGLAAVARTRRERSTLNYEAINANPLVTPVHGSSNSTPSSSRPAALRRSGIRSFTRSAVFASHYGSPSTSANGGGSSSTKLSYELCDRCGECFLEEEFPAHGCFSSD</sequence>
<dbReference type="EMBL" id="KN837164">
    <property type="protein sequence ID" value="KIJ37986.1"/>
    <property type="molecule type" value="Genomic_DNA"/>
</dbReference>
<evidence type="ECO:0000313" key="2">
    <source>
        <dbReference type="Proteomes" id="UP000054279"/>
    </source>
</evidence>
<name>A0A0C9VKK0_SPHS4</name>
<reference evidence="1 2" key="1">
    <citation type="submission" date="2014-06" db="EMBL/GenBank/DDBJ databases">
        <title>Evolutionary Origins and Diversification of the Mycorrhizal Mutualists.</title>
        <authorList>
            <consortium name="DOE Joint Genome Institute"/>
            <consortium name="Mycorrhizal Genomics Consortium"/>
            <person name="Kohler A."/>
            <person name="Kuo A."/>
            <person name="Nagy L.G."/>
            <person name="Floudas D."/>
            <person name="Copeland A."/>
            <person name="Barry K.W."/>
            <person name="Cichocki N."/>
            <person name="Veneault-Fourrey C."/>
            <person name="LaButti K."/>
            <person name="Lindquist E.A."/>
            <person name="Lipzen A."/>
            <person name="Lundell T."/>
            <person name="Morin E."/>
            <person name="Murat C."/>
            <person name="Riley R."/>
            <person name="Ohm R."/>
            <person name="Sun H."/>
            <person name="Tunlid A."/>
            <person name="Henrissat B."/>
            <person name="Grigoriev I.V."/>
            <person name="Hibbett D.S."/>
            <person name="Martin F."/>
        </authorList>
    </citation>
    <scope>NUCLEOTIDE SEQUENCE [LARGE SCALE GENOMIC DNA]</scope>
    <source>
        <strain evidence="1 2">SS14</strain>
    </source>
</reference>
<dbReference type="HOGENOM" id="CLU_1305565_0_0_1"/>
<dbReference type="AlphaFoldDB" id="A0A0C9VKK0"/>
<gene>
    <name evidence="1" type="ORF">M422DRAFT_259372</name>
</gene>
<organism evidence="1 2">
    <name type="scientific">Sphaerobolus stellatus (strain SS14)</name>
    <dbReference type="NCBI Taxonomy" id="990650"/>
    <lineage>
        <taxon>Eukaryota</taxon>
        <taxon>Fungi</taxon>
        <taxon>Dikarya</taxon>
        <taxon>Basidiomycota</taxon>
        <taxon>Agaricomycotina</taxon>
        <taxon>Agaricomycetes</taxon>
        <taxon>Phallomycetidae</taxon>
        <taxon>Geastrales</taxon>
        <taxon>Sphaerobolaceae</taxon>
        <taxon>Sphaerobolus</taxon>
    </lineage>
</organism>